<accession>A0A1B8P3Z0</accession>
<organism evidence="1 2">
    <name type="scientific">Halomonas elongata</name>
    <dbReference type="NCBI Taxonomy" id="2746"/>
    <lineage>
        <taxon>Bacteria</taxon>
        <taxon>Pseudomonadati</taxon>
        <taxon>Pseudomonadota</taxon>
        <taxon>Gammaproteobacteria</taxon>
        <taxon>Oceanospirillales</taxon>
        <taxon>Halomonadaceae</taxon>
        <taxon>Halomonas</taxon>
    </lineage>
</organism>
<dbReference type="EMBL" id="MAJD01000001">
    <property type="protein sequence ID" value="OBX36949.1"/>
    <property type="molecule type" value="Genomic_DNA"/>
</dbReference>
<dbReference type="PATRIC" id="fig|2746.7.peg.1337"/>
<evidence type="ECO:0000313" key="2">
    <source>
        <dbReference type="Proteomes" id="UP000092504"/>
    </source>
</evidence>
<proteinExistence type="predicted"/>
<evidence type="ECO:0000313" key="1">
    <source>
        <dbReference type="EMBL" id="OBX36949.1"/>
    </source>
</evidence>
<reference evidence="1 2" key="1">
    <citation type="submission" date="2016-06" db="EMBL/GenBank/DDBJ databases">
        <title>Genome sequence of halotolerant plant growth promoting strain of Halomonas elongata HEK1 isolated from salterns of Rann of Kutch, Gujarat, India.</title>
        <authorList>
            <person name="Gaba S."/>
            <person name="Singh R.N."/>
            <person name="Abrol S."/>
            <person name="Kaushik R."/>
            <person name="Saxena A.K."/>
        </authorList>
    </citation>
    <scope>NUCLEOTIDE SEQUENCE [LARGE SCALE GENOMIC DNA]</scope>
    <source>
        <strain evidence="1 2">HEK1</strain>
    </source>
</reference>
<dbReference type="AlphaFoldDB" id="A0A1B8P3Z0"/>
<gene>
    <name evidence="1" type="ORF">A8U91_01297</name>
</gene>
<protein>
    <submittedName>
        <fullName evidence="1">Uncharacterized protein</fullName>
    </submittedName>
</protein>
<name>A0A1B8P3Z0_HALEL</name>
<dbReference type="Proteomes" id="UP000092504">
    <property type="component" value="Unassembled WGS sequence"/>
</dbReference>
<comment type="caution">
    <text evidence="1">The sequence shown here is derived from an EMBL/GenBank/DDBJ whole genome shotgun (WGS) entry which is preliminary data.</text>
</comment>
<sequence>MEGKKVLVIWVDTFGCPPGWEFKDDIEPGYTTIHSLGEIVAINEDFICIAPHVSQPKGDGSVQLAGHLTIPRQSALKVLDVTVTHYINGPFSSCQEPE</sequence>